<feature type="compositionally biased region" description="Low complexity" evidence="2">
    <location>
        <begin position="343"/>
        <end position="353"/>
    </location>
</feature>
<dbReference type="CDD" id="cd00173">
    <property type="entry name" value="SH2"/>
    <property type="match status" value="1"/>
</dbReference>
<feature type="region of interest" description="Disordered" evidence="2">
    <location>
        <begin position="869"/>
        <end position="1039"/>
    </location>
</feature>
<feature type="compositionally biased region" description="Low complexity" evidence="2">
    <location>
        <begin position="869"/>
        <end position="882"/>
    </location>
</feature>
<proteinExistence type="predicted"/>
<dbReference type="InterPro" id="IPR000980">
    <property type="entry name" value="SH2"/>
</dbReference>
<feature type="compositionally biased region" description="Low complexity" evidence="2">
    <location>
        <begin position="362"/>
        <end position="379"/>
    </location>
</feature>
<organism evidence="4 5">
    <name type="scientific">Frankliniella fusca</name>
    <dbReference type="NCBI Taxonomy" id="407009"/>
    <lineage>
        <taxon>Eukaryota</taxon>
        <taxon>Metazoa</taxon>
        <taxon>Ecdysozoa</taxon>
        <taxon>Arthropoda</taxon>
        <taxon>Hexapoda</taxon>
        <taxon>Insecta</taxon>
        <taxon>Pterygota</taxon>
        <taxon>Neoptera</taxon>
        <taxon>Paraneoptera</taxon>
        <taxon>Thysanoptera</taxon>
        <taxon>Terebrantia</taxon>
        <taxon>Thripoidea</taxon>
        <taxon>Thripidae</taxon>
        <taxon>Frankliniella</taxon>
    </lineage>
</organism>
<feature type="compositionally biased region" description="Basic and acidic residues" evidence="2">
    <location>
        <begin position="458"/>
        <end position="468"/>
    </location>
</feature>
<evidence type="ECO:0000313" key="5">
    <source>
        <dbReference type="Proteomes" id="UP001219518"/>
    </source>
</evidence>
<feature type="compositionally biased region" description="Polar residues" evidence="2">
    <location>
        <begin position="328"/>
        <end position="342"/>
    </location>
</feature>
<feature type="compositionally biased region" description="Polar residues" evidence="2">
    <location>
        <begin position="673"/>
        <end position="692"/>
    </location>
</feature>
<reference evidence="4" key="1">
    <citation type="submission" date="2021-07" db="EMBL/GenBank/DDBJ databases">
        <authorList>
            <person name="Catto M.A."/>
            <person name="Jacobson A."/>
            <person name="Kennedy G."/>
            <person name="Labadie P."/>
            <person name="Hunt B.G."/>
            <person name="Srinivasan R."/>
        </authorList>
    </citation>
    <scope>NUCLEOTIDE SEQUENCE</scope>
    <source>
        <strain evidence="4">PL_HMW_Pooled</strain>
        <tissue evidence="4">Head</tissue>
    </source>
</reference>
<feature type="compositionally biased region" description="Polar residues" evidence="2">
    <location>
        <begin position="473"/>
        <end position="487"/>
    </location>
</feature>
<feature type="region of interest" description="Disordered" evidence="2">
    <location>
        <begin position="673"/>
        <end position="726"/>
    </location>
</feature>
<feature type="compositionally biased region" description="Polar residues" evidence="2">
    <location>
        <begin position="608"/>
        <end position="620"/>
    </location>
</feature>
<dbReference type="PANTHER" id="PTHR15832:SF2">
    <property type="entry name" value="SH2 DOMAIN-CONTAINING PROTEIN"/>
    <property type="match status" value="1"/>
</dbReference>
<dbReference type="Proteomes" id="UP001219518">
    <property type="component" value="Unassembled WGS sequence"/>
</dbReference>
<sequence length="1121" mass="119360">MLLLLSDSLSKRVLVALASSRSWGPAPTLCTVSEGEEDALLAEGLVGWASVLCVLRTALSALRAMIPEPRLYSCPPLPQGPESSAGSSADSDQGSGSGWDAVDSPCDISLLERLIRSHPVWFLPGIQRAGAFHLLQAKEEGNFVVRQSSQAATMAISVRLPPLKGPYIEHYLVQANDNGQLSLESSDNRFDSIPQLIAHYCQCCDELPVQLTLPRAIREARNRQQLTSLALLGQEFWRYPMANPRPPDQAASGTGQDSQGVTIRSSASNSQASSLSSLGSGNNNTPVPLDLDGHGLGHGDSIVLNLAPLVYSPDSQPPSLMSTFGKGSESQAQGVASPTCSLGPTSPSAAASGTGPGPGPAPTACTTSTTTSTVSATSALSRAQRPTPPNTLNLVSATTAQGPRSNSASPAQGIQTPSALGGKTPPPPPPRWAKPSLSLSQTPTTSDCHDLSPPPNLESKRPSLESDGLHTPVLSSHSSVSNLTESQSLSLSMSMSLSLGQQAQPQQPRSQGPSQVTSPCASTPNSESLSKSIGRGSGSGGSRRHHRARKESNHYQESDILETSSVYYHSSLADKQSDYEDIWGQEMSTFKPHGPRSASRSSPFSSPETPDTSVGSTGSGLQRLHQRPPQPQPQPDLLERVGTPIVPEPSQSLLLQRNRLGLTLHTNVSQSCGNLTPTNGSHCGSPLPQDSRSPPVPPHGLPAEATTPTGNGNGSGPPSKQGSPFYAEPADAIKQAVLVARRRQRPQPLFFSPLVLSYSELLPMKICRVAKPPRLPVVLLQGLQGYPQAARAAQRHSDPAAFHQWPSATGGRLLERIDSSEELANMSSSADNLALLRNSRSSGSIANNNIINTNFSNINNNNSIINNISNNNNNNNNNNVNNRPRAKPVQPPRIKSGKPSDNSWAVDSSWEFIGNDDDNEAGREAEPDRDVKHDEERRASGPGSGVVTVQDMILQRLPDLRDLPEVVPRPRPAPRLGDSTPARDSSLSAYDNVEGQGQPQHGGCHRGHSAGPGSQHHGSHHGSHHASDNEDALTEFSEPWDTSRWENLLRCSETPDTTARLSMSCPPEDDHDDHDHDPAGDEPPRHPGVPSNALLRQQAGRAASVTRNRSFREKLDPLLCE</sequence>
<feature type="compositionally biased region" description="Low complexity" evidence="2">
    <location>
        <begin position="435"/>
        <end position="446"/>
    </location>
</feature>
<dbReference type="EMBL" id="JAHWGI010001270">
    <property type="protein sequence ID" value="KAK3926680.1"/>
    <property type="molecule type" value="Genomic_DNA"/>
</dbReference>
<feature type="region of interest" description="Disordered" evidence="2">
    <location>
        <begin position="1055"/>
        <end position="1121"/>
    </location>
</feature>
<evidence type="ECO:0000313" key="4">
    <source>
        <dbReference type="EMBL" id="KAK3926680.1"/>
    </source>
</evidence>
<feature type="compositionally biased region" description="Basic and acidic residues" evidence="2">
    <location>
        <begin position="1110"/>
        <end position="1121"/>
    </location>
</feature>
<feature type="compositionally biased region" description="Polar residues" evidence="2">
    <location>
        <begin position="251"/>
        <end position="264"/>
    </location>
</feature>
<feature type="region of interest" description="Disordered" evidence="2">
    <location>
        <begin position="318"/>
        <end position="558"/>
    </location>
</feature>
<feature type="compositionally biased region" description="Basic and acidic residues" evidence="2">
    <location>
        <begin position="1073"/>
        <end position="1085"/>
    </location>
</feature>
<name>A0AAE1HSI7_9NEOP</name>
<dbReference type="AlphaFoldDB" id="A0AAE1HSI7"/>
<evidence type="ECO:0000256" key="1">
    <source>
        <dbReference type="PROSITE-ProRule" id="PRU00191"/>
    </source>
</evidence>
<feature type="compositionally biased region" description="Polar residues" evidence="2">
    <location>
        <begin position="516"/>
        <end position="529"/>
    </location>
</feature>
<dbReference type="InterPro" id="IPR036860">
    <property type="entry name" value="SH2_dom_sf"/>
</dbReference>
<dbReference type="PROSITE" id="PS50001">
    <property type="entry name" value="SH2"/>
    <property type="match status" value="1"/>
</dbReference>
<feature type="compositionally biased region" description="Polar residues" evidence="2">
    <location>
        <begin position="390"/>
        <end position="418"/>
    </location>
</feature>
<dbReference type="SMART" id="SM00252">
    <property type="entry name" value="SH2"/>
    <property type="match status" value="1"/>
</dbReference>
<protein>
    <submittedName>
        <fullName evidence="4">Protein sprint</fullName>
    </submittedName>
</protein>
<dbReference type="Pfam" id="PF00017">
    <property type="entry name" value="SH2"/>
    <property type="match status" value="1"/>
</dbReference>
<dbReference type="SUPFAM" id="SSF55550">
    <property type="entry name" value="SH2 domain"/>
    <property type="match status" value="1"/>
</dbReference>
<evidence type="ECO:0000256" key="2">
    <source>
        <dbReference type="SAM" id="MobiDB-lite"/>
    </source>
</evidence>
<feature type="region of interest" description="Disordered" evidence="2">
    <location>
        <begin position="587"/>
        <end position="644"/>
    </location>
</feature>
<gene>
    <name evidence="4" type="ORF">KUF71_015016</name>
</gene>
<reference evidence="4" key="2">
    <citation type="journal article" date="2023" name="BMC Genomics">
        <title>Pest status, molecular evolution, and epigenetic factors derived from the genome assembly of Frankliniella fusca, a thysanopteran phytovirus vector.</title>
        <authorList>
            <person name="Catto M.A."/>
            <person name="Labadie P.E."/>
            <person name="Jacobson A.L."/>
            <person name="Kennedy G.G."/>
            <person name="Srinivasan R."/>
            <person name="Hunt B.G."/>
        </authorList>
    </citation>
    <scope>NUCLEOTIDE SEQUENCE</scope>
    <source>
        <strain evidence="4">PL_HMW_Pooled</strain>
    </source>
</reference>
<feature type="compositionally biased region" description="Low complexity" evidence="2">
    <location>
        <begin position="83"/>
        <end position="99"/>
    </location>
</feature>
<feature type="compositionally biased region" description="Low complexity" evidence="2">
    <location>
        <begin position="595"/>
        <end position="607"/>
    </location>
</feature>
<keyword evidence="1" id="KW-0727">SH2 domain</keyword>
<feature type="compositionally biased region" description="Basic and acidic residues" evidence="2">
    <location>
        <begin position="920"/>
        <end position="939"/>
    </location>
</feature>
<evidence type="ECO:0000259" key="3">
    <source>
        <dbReference type="PROSITE" id="PS50001"/>
    </source>
</evidence>
<feature type="compositionally biased region" description="Polar residues" evidence="2">
    <location>
        <begin position="982"/>
        <end position="999"/>
    </location>
</feature>
<feature type="compositionally biased region" description="Low complexity" evidence="2">
    <location>
        <begin position="488"/>
        <end position="515"/>
    </location>
</feature>
<feature type="compositionally biased region" description="Low complexity" evidence="2">
    <location>
        <begin position="265"/>
        <end position="284"/>
    </location>
</feature>
<feature type="region of interest" description="Disordered" evidence="2">
    <location>
        <begin position="241"/>
        <end position="293"/>
    </location>
</feature>
<feature type="region of interest" description="Disordered" evidence="2">
    <location>
        <begin position="75"/>
        <end position="99"/>
    </location>
</feature>
<dbReference type="PANTHER" id="PTHR15832">
    <property type="entry name" value="SHC (SRC HOMOLOGY DOMAIN C-TERMINAL) ADAPTOR HOMOLOG"/>
    <property type="match status" value="1"/>
</dbReference>
<accession>A0AAE1HSI7</accession>
<comment type="caution">
    <text evidence="4">The sequence shown here is derived from an EMBL/GenBank/DDBJ whole genome shotgun (WGS) entry which is preliminary data.</text>
</comment>
<dbReference type="Gene3D" id="3.30.505.10">
    <property type="entry name" value="SH2 domain"/>
    <property type="match status" value="1"/>
</dbReference>
<keyword evidence="5" id="KW-1185">Reference proteome</keyword>
<feature type="domain" description="SH2" evidence="3">
    <location>
        <begin position="121"/>
        <end position="215"/>
    </location>
</feature>